<proteinExistence type="predicted"/>
<dbReference type="AlphaFoldDB" id="A0AAD7TLH9"/>
<dbReference type="Proteomes" id="UP001215151">
    <property type="component" value="Unassembled WGS sequence"/>
</dbReference>
<keyword evidence="2" id="KW-1185">Reference proteome</keyword>
<dbReference type="EMBL" id="JAPEVG010000319">
    <property type="protein sequence ID" value="KAJ8468828.1"/>
    <property type="molecule type" value="Genomic_DNA"/>
</dbReference>
<evidence type="ECO:0000313" key="2">
    <source>
        <dbReference type="Proteomes" id="UP001215151"/>
    </source>
</evidence>
<reference evidence="1" key="1">
    <citation type="submission" date="2022-11" db="EMBL/GenBank/DDBJ databases">
        <title>Genome Sequence of Cubamyces cubensis.</title>
        <authorList>
            <person name="Buettner E."/>
        </authorList>
    </citation>
    <scope>NUCLEOTIDE SEQUENCE</scope>
    <source>
        <strain evidence="1">MPL-01</strain>
    </source>
</reference>
<sequence length="132" mass="14459">MASGYGYNGGVSRCFAYWQEFSKLSRESAMHKRTCLSSALPKRRTISSACTILRRYVLLILLNHLPLNVLSPNAPSLLSTTTQIARAKEIKAEFIRKAEHQANEGRKAADILADGVIVGVGLIQRGEAAKSK</sequence>
<name>A0AAD7TLH9_9APHY</name>
<protein>
    <submittedName>
        <fullName evidence="1">Uncharacterized protein</fullName>
    </submittedName>
</protein>
<accession>A0AAD7TLH9</accession>
<comment type="caution">
    <text evidence="1">The sequence shown here is derived from an EMBL/GenBank/DDBJ whole genome shotgun (WGS) entry which is preliminary data.</text>
</comment>
<gene>
    <name evidence="1" type="ORF">ONZ51_g9399</name>
</gene>
<evidence type="ECO:0000313" key="1">
    <source>
        <dbReference type="EMBL" id="KAJ8468828.1"/>
    </source>
</evidence>
<organism evidence="1 2">
    <name type="scientific">Trametes cubensis</name>
    <dbReference type="NCBI Taxonomy" id="1111947"/>
    <lineage>
        <taxon>Eukaryota</taxon>
        <taxon>Fungi</taxon>
        <taxon>Dikarya</taxon>
        <taxon>Basidiomycota</taxon>
        <taxon>Agaricomycotina</taxon>
        <taxon>Agaricomycetes</taxon>
        <taxon>Polyporales</taxon>
        <taxon>Polyporaceae</taxon>
        <taxon>Trametes</taxon>
    </lineage>
</organism>